<name>A0ACC6P3M8_9BURK</name>
<dbReference type="Proteomes" id="UP001364695">
    <property type="component" value="Unassembled WGS sequence"/>
</dbReference>
<organism evidence="1 2">
    <name type="scientific">Amphibiibacter pelophylacis</name>
    <dbReference type="NCBI Taxonomy" id="1799477"/>
    <lineage>
        <taxon>Bacteria</taxon>
        <taxon>Pseudomonadati</taxon>
        <taxon>Pseudomonadota</taxon>
        <taxon>Betaproteobacteria</taxon>
        <taxon>Burkholderiales</taxon>
        <taxon>Sphaerotilaceae</taxon>
        <taxon>Amphibiibacter</taxon>
    </lineage>
</organism>
<gene>
    <name evidence="1" type="ORF">RV045_10045</name>
</gene>
<comment type="caution">
    <text evidence="1">The sequence shown here is derived from an EMBL/GenBank/DDBJ whole genome shotgun (WGS) entry which is preliminary data.</text>
</comment>
<dbReference type="EMBL" id="JAWDIE010000015">
    <property type="protein sequence ID" value="MEJ7138762.1"/>
    <property type="molecule type" value="Genomic_DNA"/>
</dbReference>
<sequence>NDAPVITGTSVGAVTETNGLTAVQTTGKLIVNDPDANQSSWQAVNDKAGKYGHLTLDAQGNWVYKLDYQNATVVALPQGGKLTDTVTVLTADGTSKDIVITINGIDNVTVVDQSVINAKGAVTGVEDTSLTLSWDRFGVTGINGVGTLGIKVTSLPADGVLQLNGSAVKAGDTITKADIDAGKLTFKPDANESGIEAFNAPGVGNEKNDYAQFKFQGTDGTSTSAERTLTVDIKPVTDAPTWGGVNQKVTLQTVQTGPALNYSEDFQDGLAQGWTASNSKTGATGAVEIGPENVYGGATSTNLALEVEADTGIDTLGRTFTTQKGVGYTFDFDYMARAGYTGGTNSQISVLVNGVVVKVVNTQSTSWSHQQFTFVGTGSDKIEFHSADANRLGGLIDNLKLVGGGASTVASTDVTIVSDGSTANPVALTTVVNQTLKPPVGAVNFTDNDGSETHLVVLKGVPAGFAVSDGTHTLTSTGGDITVFDAKAAATANWALDKLAVTPTTGYVGTITPVLHATSQDVGDVVKSADFNISLTWTPLPANNPAIVTGDTSSAVTENNGTGTVTTTGTLVVSDPDAGQSAPKAGTYTGTYGKVVLGADGKWTYTLNQTPDIISLTTGQTKTDKVTVQTVDGTTQVITITINGLNQPVTINTVAGDVQEDTKLSYAATTAATGQLAGTDEAGKAISFDAKVYAGTYGSLTVNSNGTWNYALNNSATNVQALKTGDTVPDKFTVTAAGGRTTTVDIAVKGLNDAPVVTGATQGAVTENNGTGTVTTTGTLLVNDKDAGQSGTLAGDYTGKYGKIALDASGHWTYTLNQTPDIIALLNGQKTTDTVKVKTADGTEVPITITINGKSQGVELNSGSADFKEDVAPYTQSGKLVGTDANAQAQVFPATDKTSEYGHFTLAADGTWKYELNNASAKVQQLAAGDVVTEKFDITTATGDKTTVSITIQGTNDVPQITGDDKATVTENNGTGLVTAAGKLTVVDVDHDQSSVAAGSYNGKYGQVVLQADGTWKYTLTQSPEIIALLNGQSKTDTITVRTADGTPKDIVVTINGTSGTATVTSGVASFKEDVAPYTQSGELTGKDANGQPEVFPAINKSDAYGTFTLSSDGKWTYTLNNASSDVQKLTEGEKITQTYDITTATGEKTTMTINIVGTNDAPTVTGSTAGVVTETNGKSTVTTSGTLVVSDPDAGQSGTLAGDYSGKYGKITLDAAGHWTYTLNQTPEVIALLNGQKATDTVTVKTADGTNVPVTITINGTSQAVVLNSGSASFKEDVAPYTQNGKLVGTDANAQAEVFTPADKTSAYGHFTLAADGTWNYVLDNGSAKVQQLAAGDVVTEKFDITTTAGDKTTVTIVINGTNDVPVISGTQTATVTENNGTGVVKSVEGTLVVTDVDHDQSSVHAGTYNGTYGQVTIDAAGHWTYTLTQTPEIIALVANSPAKTDIVKVTTADGTEVPLTITIKGADPAAGSVAGVVWNDENADKSRGSSEAGVGGVEIALHNAAGAVVATTTTAADGSYTFQNVPVGSGYTVDVKTGAEGSAVLNNYHFTTQVTAAGVGPAFAVVGGQTATQNVGVQADAASVKGHVWNDANGNGLLDTGEKGIAGVTVDLRIAGSSTSVGQVTTDANGDYVFNDVRPGRYFVDFAEDSASLSGLVATAAKVGSNPAIDSNIINAGGWTDNFTLGAGQSLTDLDGGFKGALASISNAQVTEGQSLVFNVSLSSLPAAASFDFNVKGVTATSGADFSTNYAFTNGVTYDATAGKITIPAGVTGFTVTVPTVDDQIIEPTETLEVTLGSLKATGTILDNDGTQGVTGVTPGGTDGNGAIIPAQVVEGNPLAFTVELNKASSTVTTHSISLQGVTATEGLDYTKSYAFTNGVTYDATSGKISVPAGVTKFTVLVPTIDDKIIEPTETVKLTVGGKEAVGSILDNDGVQAISAITPSQVTEGQNLSFAVTLNAASSSATTYDLSLAGVTATKGVDFSTAVTFTGGVTYDAATGKVTVPAGVTSFNVLVPTIDDTLKESTETLTLTLGGKNATGTILDNDGAAIPTAIIGSVDEASFSGITSGQTTTTGSEGTIDNPFGDLGNLFNNPGQASGQLPVDTTVKGVSPSTTFDPQASNGFVKNSEGNWTDLGTYGKLTVAADGHWTYTLDQNLTATQALTTGQVVTDSFVVRDGNGNDRTVQVEVHGTNDVPMGNNDFALLQGAGGTVPKAGMSVSGNVLTNDFDYDKGDTLHVNGIKNTQLVQGQVGQELQGAFGHLVIAADGSYTYTLDRQPSIDAKGVASTPETFTYTVTDGHVGADGKPVQTDVQLIIHFDDTKNFTVVQDAQLGDQTLYASQQIHNVFQWSLSDLDTAAVQGDPLFAYTDKVVGFQAQAANGKAADVLDLADLLPSDQAQLDKYLNFSVDAAGNTTVHISKDGAYTTQGLDAAHTNQNIVLEGVNLFTMHGLTAGTTGAEQALIQEMLKDGSLKI</sequence>
<accession>A0ACC6P3M8</accession>
<reference evidence="1" key="1">
    <citation type="submission" date="2023-10" db="EMBL/GenBank/DDBJ databases">
        <title>Amphibacter perezi, gen. nov., sp. nov. a novel taxa of the family Comamonadaceae, class Betaproteobacteria isolated from the skin microbiota of Pelophylax perezi from different populations.</title>
        <authorList>
            <person name="Costa S."/>
            <person name="Proenca D.N."/>
            <person name="Lopes I."/>
            <person name="Morais P.V."/>
        </authorList>
    </citation>
    <scope>NUCLEOTIDE SEQUENCE</scope>
    <source>
        <strain evidence="1">SL12-8</strain>
    </source>
</reference>
<keyword evidence="2" id="KW-1185">Reference proteome</keyword>
<evidence type="ECO:0000313" key="2">
    <source>
        <dbReference type="Proteomes" id="UP001364695"/>
    </source>
</evidence>
<proteinExistence type="predicted"/>
<evidence type="ECO:0000313" key="1">
    <source>
        <dbReference type="EMBL" id="MEJ7138762.1"/>
    </source>
</evidence>
<protein>
    <submittedName>
        <fullName evidence="1">VCBS domain-containing protein</fullName>
    </submittedName>
</protein>
<feature type="non-terminal residue" evidence="1">
    <location>
        <position position="1"/>
    </location>
</feature>